<proteinExistence type="predicted"/>
<protein>
    <submittedName>
        <fullName evidence="2">Uncharacterized protein</fullName>
    </submittedName>
</protein>
<comment type="caution">
    <text evidence="2">The sequence shown here is derived from an EMBL/GenBank/DDBJ whole genome shotgun (WGS) entry which is preliminary data.</text>
</comment>
<feature type="compositionally biased region" description="Polar residues" evidence="1">
    <location>
        <begin position="57"/>
        <end position="76"/>
    </location>
</feature>
<organism evidence="2 3">
    <name type="scientific">Crepidotus variabilis</name>
    <dbReference type="NCBI Taxonomy" id="179855"/>
    <lineage>
        <taxon>Eukaryota</taxon>
        <taxon>Fungi</taxon>
        <taxon>Dikarya</taxon>
        <taxon>Basidiomycota</taxon>
        <taxon>Agaricomycotina</taxon>
        <taxon>Agaricomycetes</taxon>
        <taxon>Agaricomycetidae</taxon>
        <taxon>Agaricales</taxon>
        <taxon>Agaricineae</taxon>
        <taxon>Crepidotaceae</taxon>
        <taxon>Crepidotus</taxon>
    </lineage>
</organism>
<evidence type="ECO:0000313" key="3">
    <source>
        <dbReference type="Proteomes" id="UP000807306"/>
    </source>
</evidence>
<feature type="compositionally biased region" description="Polar residues" evidence="1">
    <location>
        <begin position="259"/>
        <end position="269"/>
    </location>
</feature>
<dbReference type="EMBL" id="MU157824">
    <property type="protein sequence ID" value="KAF9535237.1"/>
    <property type="molecule type" value="Genomic_DNA"/>
</dbReference>
<name>A0A9P6EU36_9AGAR</name>
<accession>A0A9P6EU36</accession>
<feature type="compositionally biased region" description="Polar residues" evidence="1">
    <location>
        <begin position="94"/>
        <end position="104"/>
    </location>
</feature>
<feature type="region of interest" description="Disordered" evidence="1">
    <location>
        <begin position="19"/>
        <end position="126"/>
    </location>
</feature>
<reference evidence="2" key="1">
    <citation type="submission" date="2020-11" db="EMBL/GenBank/DDBJ databases">
        <authorList>
            <consortium name="DOE Joint Genome Institute"/>
            <person name="Ahrendt S."/>
            <person name="Riley R."/>
            <person name="Andreopoulos W."/>
            <person name="Labutti K."/>
            <person name="Pangilinan J."/>
            <person name="Ruiz-Duenas F.J."/>
            <person name="Barrasa J.M."/>
            <person name="Sanchez-Garcia M."/>
            <person name="Camarero S."/>
            <person name="Miyauchi S."/>
            <person name="Serrano A."/>
            <person name="Linde D."/>
            <person name="Babiker R."/>
            <person name="Drula E."/>
            <person name="Ayuso-Fernandez I."/>
            <person name="Pacheco R."/>
            <person name="Padilla G."/>
            <person name="Ferreira P."/>
            <person name="Barriuso J."/>
            <person name="Kellner H."/>
            <person name="Castanera R."/>
            <person name="Alfaro M."/>
            <person name="Ramirez L."/>
            <person name="Pisabarro A.G."/>
            <person name="Kuo A."/>
            <person name="Tritt A."/>
            <person name="Lipzen A."/>
            <person name="He G."/>
            <person name="Yan M."/>
            <person name="Ng V."/>
            <person name="Cullen D."/>
            <person name="Martin F."/>
            <person name="Rosso M.-N."/>
            <person name="Henrissat B."/>
            <person name="Hibbett D."/>
            <person name="Martinez A.T."/>
            <person name="Grigoriev I.V."/>
        </authorList>
    </citation>
    <scope>NUCLEOTIDE SEQUENCE</scope>
    <source>
        <strain evidence="2">CBS 506.95</strain>
    </source>
</reference>
<feature type="region of interest" description="Disordered" evidence="1">
    <location>
        <begin position="243"/>
        <end position="269"/>
    </location>
</feature>
<sequence length="487" mass="52943">MPQVRRPISRAAANAILESYQSEIDMESPPLPVRTSRGRLIVPPRRADEEIPLAGTVLTSTTADVGSPHSTSSTQLDLDDASVHQESDEEDGASSGTASNNTETIPFDPDAAFSMDSPSDSDRDELNFEARENSSIRDLNGGFPNEFILSLGAENDGLDADENPAHSVDIQLLFPDDPAAENVAILRRLLGLSEIPEDVMHSSRPTSRHQSPVTRDEMILTARMTPQPPAEELAELVPHTTFPTSSNQLAASEHHEDSTAPSGASSNQLIPALPSAASVEQTGVAVSAANTPQGYLQSRFGELRHRSDGFKAISSFKLAVKRFVSADAVLTVRQQLDLASTVGSRVRVNDAHSGHCDLLIYYEDVTTFLGESPSPCRQAQGHINMVEKLWELVRMDPDKLTTREATEVLPLLVALVGNGTDLQKLSSGQEVKSKLSVIRFKSAAEIIRMRGAGELDDATTRVLKSKYSPLFVERMQRVYDRLVGEEL</sequence>
<evidence type="ECO:0000313" key="2">
    <source>
        <dbReference type="EMBL" id="KAF9535237.1"/>
    </source>
</evidence>
<dbReference type="Proteomes" id="UP000807306">
    <property type="component" value="Unassembled WGS sequence"/>
</dbReference>
<dbReference type="AlphaFoldDB" id="A0A9P6EU36"/>
<gene>
    <name evidence="2" type="ORF">CPB83DRAFT_887970</name>
</gene>
<keyword evidence="3" id="KW-1185">Reference proteome</keyword>
<evidence type="ECO:0000256" key="1">
    <source>
        <dbReference type="SAM" id="MobiDB-lite"/>
    </source>
</evidence>